<sequence>MKRSFSAGTLLAESFNFSLAKVKSTPGIHFFVSPKIKTTCDPAFLSVILSHNKTLATMEPIPLRTLTTLLNYERMISDPRYKDMALQQSSVADDEVLPRFLANYSKHLTNELKSIEKRELHIFKEHKTIPSNDPAAIICHIHPEAGPKVQVLTFADRERIYLEPRAHDGCFKAIGLFQFFFELCPAGQQLSVQIRDEEPLLIDPKRRMILKSRIEGPKVHTIAWLSEKSLTFPTGSKDNEDHAIIIFKRPDSTEVGDDIAVDMTRTQYGPEGRGTFGEPYFIGTANEFSKSMRKICDTVVVVNYGSTDLAGGEVAEVWRMQDEDCLVLLQGASGCGPEATQAYVRDEDEDDLECFRRLQLAVAVTGQRWTSCMVLVVS</sequence>
<reference evidence="1 2" key="1">
    <citation type="submission" date="2016-03" db="EMBL/GenBank/DDBJ databases">
        <authorList>
            <person name="Ploux O."/>
        </authorList>
    </citation>
    <scope>NUCLEOTIDE SEQUENCE [LARGE SCALE GENOMIC DNA]</scope>
    <source>
        <strain evidence="1 2">UAMH 11012</strain>
    </source>
</reference>
<dbReference type="AlphaFoldDB" id="A0A1L7X0P5"/>
<dbReference type="Proteomes" id="UP000184330">
    <property type="component" value="Unassembled WGS sequence"/>
</dbReference>
<evidence type="ECO:0000313" key="2">
    <source>
        <dbReference type="Proteomes" id="UP000184330"/>
    </source>
</evidence>
<dbReference type="STRING" id="576137.A0A1L7X0P5"/>
<name>A0A1L7X0P5_9HELO</name>
<gene>
    <name evidence="1" type="ORF">PAC_08469</name>
</gene>
<organism evidence="1 2">
    <name type="scientific">Phialocephala subalpina</name>
    <dbReference type="NCBI Taxonomy" id="576137"/>
    <lineage>
        <taxon>Eukaryota</taxon>
        <taxon>Fungi</taxon>
        <taxon>Dikarya</taxon>
        <taxon>Ascomycota</taxon>
        <taxon>Pezizomycotina</taxon>
        <taxon>Leotiomycetes</taxon>
        <taxon>Helotiales</taxon>
        <taxon>Mollisiaceae</taxon>
        <taxon>Phialocephala</taxon>
        <taxon>Phialocephala fortinii species complex</taxon>
    </lineage>
</organism>
<evidence type="ECO:0000313" key="1">
    <source>
        <dbReference type="EMBL" id="CZR58577.1"/>
    </source>
</evidence>
<dbReference type="EMBL" id="FJOG01000012">
    <property type="protein sequence ID" value="CZR58577.1"/>
    <property type="molecule type" value="Genomic_DNA"/>
</dbReference>
<keyword evidence="2" id="KW-1185">Reference proteome</keyword>
<accession>A0A1L7X0P5</accession>
<dbReference type="OrthoDB" id="432970at2759"/>
<proteinExistence type="predicted"/>
<protein>
    <submittedName>
        <fullName evidence="1">Uncharacterized protein</fullName>
    </submittedName>
</protein>